<reference evidence="1 2" key="1">
    <citation type="submission" date="2024-04" db="EMBL/GenBank/DDBJ databases">
        <authorList>
            <person name="Fracassetti M."/>
        </authorList>
    </citation>
    <scope>NUCLEOTIDE SEQUENCE [LARGE SCALE GENOMIC DNA]</scope>
</reference>
<organism evidence="1 2">
    <name type="scientific">Linum trigynum</name>
    <dbReference type="NCBI Taxonomy" id="586398"/>
    <lineage>
        <taxon>Eukaryota</taxon>
        <taxon>Viridiplantae</taxon>
        <taxon>Streptophyta</taxon>
        <taxon>Embryophyta</taxon>
        <taxon>Tracheophyta</taxon>
        <taxon>Spermatophyta</taxon>
        <taxon>Magnoliopsida</taxon>
        <taxon>eudicotyledons</taxon>
        <taxon>Gunneridae</taxon>
        <taxon>Pentapetalae</taxon>
        <taxon>rosids</taxon>
        <taxon>fabids</taxon>
        <taxon>Malpighiales</taxon>
        <taxon>Linaceae</taxon>
        <taxon>Linum</taxon>
    </lineage>
</organism>
<accession>A0AAV2FZJ4</accession>
<gene>
    <name evidence="1" type="ORF">LTRI10_LOCUS42949</name>
</gene>
<evidence type="ECO:0000313" key="1">
    <source>
        <dbReference type="EMBL" id="CAL1402983.1"/>
    </source>
</evidence>
<evidence type="ECO:0000313" key="2">
    <source>
        <dbReference type="Proteomes" id="UP001497516"/>
    </source>
</evidence>
<dbReference type="AlphaFoldDB" id="A0AAV2FZJ4"/>
<sequence length="143" mass="15558">MSPISTNSGASEDGSVKIKNWADTWPAGEAPLETCHLTVAKESFYESGASFTRGARAFFFIKACKESFYESGASFTRGWAVGNAEAFNVEAPLTTYEEIESARLLSLHPVDLSSTAARTPVLHEYYRDGGSLLCHIPISKTLK</sequence>
<keyword evidence="2" id="KW-1185">Reference proteome</keyword>
<protein>
    <submittedName>
        <fullName evidence="1">Uncharacterized protein</fullName>
    </submittedName>
</protein>
<dbReference type="EMBL" id="OZ034820">
    <property type="protein sequence ID" value="CAL1402983.1"/>
    <property type="molecule type" value="Genomic_DNA"/>
</dbReference>
<dbReference type="Proteomes" id="UP001497516">
    <property type="component" value="Chromosome 7"/>
</dbReference>
<proteinExistence type="predicted"/>
<name>A0AAV2FZJ4_9ROSI</name>